<comment type="caution">
    <text evidence="2">The sequence shown here is derived from an EMBL/GenBank/DDBJ whole genome shotgun (WGS) entry which is preliminary data.</text>
</comment>
<gene>
    <name evidence="2" type="primary">gsfR2-0</name>
    <name evidence="2" type="ORF">Focb16_v015282</name>
</gene>
<dbReference type="Proteomes" id="UP000320707">
    <property type="component" value="Unassembled WGS sequence"/>
</dbReference>
<reference evidence="2 3" key="1">
    <citation type="journal article" date="2019" name="Microbiol. Resour. Announc.">
        <title>High-quality draft genome sequence of Fusarium oxysporum f. sp. cubense strain 160527, a causal agent of Panama disease.</title>
        <authorList>
            <person name="Asai S."/>
            <person name="Ayukawa Y."/>
            <person name="Gan P."/>
            <person name="Masuda S."/>
            <person name="Komatsu K."/>
            <person name="Shirasu K."/>
            <person name="Arie T."/>
        </authorList>
    </citation>
    <scope>NUCLEOTIDE SEQUENCE [LARGE SCALE GENOMIC DNA]</scope>
    <source>
        <strain evidence="2 3">160527</strain>
    </source>
</reference>
<evidence type="ECO:0000313" key="3">
    <source>
        <dbReference type="Proteomes" id="UP000320707"/>
    </source>
</evidence>
<organism evidence="2 3">
    <name type="scientific">Fusarium oxysporum f. sp. cubense</name>
    <dbReference type="NCBI Taxonomy" id="61366"/>
    <lineage>
        <taxon>Eukaryota</taxon>
        <taxon>Fungi</taxon>
        <taxon>Dikarya</taxon>
        <taxon>Ascomycota</taxon>
        <taxon>Pezizomycotina</taxon>
        <taxon>Sordariomycetes</taxon>
        <taxon>Hypocreomycetidae</taxon>
        <taxon>Hypocreales</taxon>
        <taxon>Nectriaceae</taxon>
        <taxon>Fusarium</taxon>
        <taxon>Fusarium oxysporum species complex</taxon>
    </lineage>
</organism>
<dbReference type="EMBL" id="SRMI01000009">
    <property type="protein sequence ID" value="TVY63412.1"/>
    <property type="molecule type" value="Genomic_DNA"/>
</dbReference>
<name>A0A559KTY9_FUSOC</name>
<evidence type="ECO:0000313" key="2">
    <source>
        <dbReference type="EMBL" id="TVY63412.1"/>
    </source>
</evidence>
<feature type="signal peptide" evidence="1">
    <location>
        <begin position="1"/>
        <end position="24"/>
    </location>
</feature>
<sequence>MHRSRPLALIVYISVCLFDGDINARARAEQGLDVLMPWGHQLIQSASSCSGFPEPWNILNSGNSVSGEPTPTTHLTPCLDGNLDSFWRSWAYAESIRRTYLIVVLLVTICSTLKTGWSGCPGGVTFTGDEGLWDASSAPAWERIMKGVDEKTIGFIPILSHRMGDVLASRTPADVDEFTCTLLAVTFGGERLERWGAL</sequence>
<accession>A0A559KTY9</accession>
<keyword evidence="1" id="KW-0732">Signal</keyword>
<dbReference type="AlphaFoldDB" id="A0A559KTY9"/>
<evidence type="ECO:0000256" key="1">
    <source>
        <dbReference type="SAM" id="SignalP"/>
    </source>
</evidence>
<protein>
    <submittedName>
        <fullName evidence="2">Transcription factor gsfR2</fullName>
    </submittedName>
</protein>
<feature type="chain" id="PRO_5022223971" evidence="1">
    <location>
        <begin position="25"/>
        <end position="198"/>
    </location>
</feature>
<proteinExistence type="predicted"/>